<feature type="active site" description="Nucleophile" evidence="8">
    <location>
        <position position="186"/>
    </location>
</feature>
<evidence type="ECO:0000256" key="1">
    <source>
        <dbReference type="ARBA" id="ARBA00007534"/>
    </source>
</evidence>
<dbReference type="Pfam" id="PF01083">
    <property type="entry name" value="Cutinase"/>
    <property type="match status" value="1"/>
</dbReference>
<protein>
    <recommendedName>
        <fullName evidence="2">cutinase</fullName>
        <ecNumber evidence="2">3.1.1.74</ecNumber>
    </recommendedName>
</protein>
<dbReference type="SMART" id="SM01110">
    <property type="entry name" value="Cutinase"/>
    <property type="match status" value="1"/>
</dbReference>
<dbReference type="GO" id="GO:0005576">
    <property type="term" value="C:extracellular region"/>
    <property type="evidence" value="ECO:0007669"/>
    <property type="project" value="InterPro"/>
</dbReference>
<evidence type="ECO:0000313" key="11">
    <source>
        <dbReference type="EMBL" id="EEQ32810.1"/>
    </source>
</evidence>
<evidence type="ECO:0000256" key="7">
    <source>
        <dbReference type="ARBA" id="ARBA00034045"/>
    </source>
</evidence>
<dbReference type="EC" id="3.1.1.74" evidence="2"/>
<proteinExistence type="inferred from homology"/>
<dbReference type="EMBL" id="DS995705">
    <property type="protein sequence ID" value="EEQ32810.1"/>
    <property type="molecule type" value="Genomic_DNA"/>
</dbReference>
<evidence type="ECO:0000256" key="2">
    <source>
        <dbReference type="ARBA" id="ARBA00013095"/>
    </source>
</evidence>
<feature type="disulfide bond" evidence="9">
    <location>
        <begin position="230"/>
        <end position="237"/>
    </location>
</feature>
<keyword evidence="4 10" id="KW-0732">Signal</keyword>
<dbReference type="InterPro" id="IPR000675">
    <property type="entry name" value="Cutinase/axe"/>
</dbReference>
<keyword evidence="5" id="KW-0378">Hydrolase</keyword>
<dbReference type="GO" id="GO:0016052">
    <property type="term" value="P:carbohydrate catabolic process"/>
    <property type="evidence" value="ECO:0007669"/>
    <property type="project" value="TreeGrafter"/>
</dbReference>
<feature type="disulfide bond" evidence="9">
    <location>
        <begin position="102"/>
        <end position="175"/>
    </location>
</feature>
<comment type="catalytic activity">
    <reaction evidence="7">
        <text>cutin + H2O = cutin monomers.</text>
        <dbReference type="EC" id="3.1.1.74"/>
    </reaction>
</comment>
<evidence type="ECO:0000256" key="10">
    <source>
        <dbReference type="SAM" id="SignalP"/>
    </source>
</evidence>
<dbReference type="OrthoDB" id="3225429at2759"/>
<reference evidence="12" key="1">
    <citation type="journal article" date="2012" name="MBio">
        <title>Comparative genome analysis of Trichophyton rubrum and related dermatophytes reveals candidate genes involved in infection.</title>
        <authorList>
            <person name="Martinez D.A."/>
            <person name="Oliver B.G."/>
            <person name="Graeser Y."/>
            <person name="Goldberg J.M."/>
            <person name="Li W."/>
            <person name="Martinez-Rossi N.M."/>
            <person name="Monod M."/>
            <person name="Shelest E."/>
            <person name="Barton R.C."/>
            <person name="Birch E."/>
            <person name="Brakhage A.A."/>
            <person name="Chen Z."/>
            <person name="Gurr S.J."/>
            <person name="Heiman D."/>
            <person name="Heitman J."/>
            <person name="Kosti I."/>
            <person name="Rossi A."/>
            <person name="Saif S."/>
            <person name="Samalova M."/>
            <person name="Saunders C.W."/>
            <person name="Shea T."/>
            <person name="Summerbell R.C."/>
            <person name="Xu J."/>
            <person name="Young S."/>
            <person name="Zeng Q."/>
            <person name="Birren B.W."/>
            <person name="Cuomo C.A."/>
            <person name="White T.C."/>
        </authorList>
    </citation>
    <scope>NUCLEOTIDE SEQUENCE [LARGE SCALE GENOMIC DNA]</scope>
    <source>
        <strain evidence="12">ATCC MYA-4605 / CBS 113480</strain>
    </source>
</reference>
<sequence>MKLELFFLLSLVACAIAAPNRAREVGSPVTIRSDPISPGNRPRQWWEYEGEGENAQSASNLILQAVGRLNEILRHQQEMNFETESTDEEGLVENGILDHAPCQPLTMIFARGTNEGGNMGKVIGRPLAAALRAQTGNKVIIQGVNYEATPEGNLLLGLNGGPIMSQLVRKSLEQCPDSKVVLAGYSQGAMVTHAAAVLTPKGVSALAVFGDPGRFAPFVNISPDKTKKYCLPGDPVCLNGFDLDAHSKYGIVADDAAKFLIKAAGAQ</sequence>
<dbReference type="PANTHER" id="PTHR48250">
    <property type="entry name" value="CUTINASE 2-RELATED"/>
    <property type="match status" value="1"/>
</dbReference>
<keyword evidence="12" id="KW-1185">Reference proteome</keyword>
<evidence type="ECO:0000256" key="6">
    <source>
        <dbReference type="ARBA" id="ARBA00023157"/>
    </source>
</evidence>
<feature type="active site" evidence="8">
    <location>
        <position position="234"/>
    </location>
</feature>
<dbReference type="GeneID" id="9230960"/>
<dbReference type="ESTHER" id="artoc-c5fsf7">
    <property type="family name" value="Cutinase"/>
</dbReference>
<dbReference type="InterPro" id="IPR011150">
    <property type="entry name" value="Cutinase_monf"/>
</dbReference>
<dbReference type="HOGENOM" id="CLU_040058_2_1_1"/>
<accession>C5FSF7</accession>
<evidence type="ECO:0000256" key="8">
    <source>
        <dbReference type="PIRSR" id="PIRSR611150-1"/>
    </source>
</evidence>
<dbReference type="RefSeq" id="XP_002845760.1">
    <property type="nucleotide sequence ID" value="XM_002845714.1"/>
</dbReference>
<dbReference type="AlphaFoldDB" id="C5FSF7"/>
<comment type="similarity">
    <text evidence="1">Belongs to the cutinase family.</text>
</comment>
<evidence type="ECO:0000256" key="4">
    <source>
        <dbReference type="ARBA" id="ARBA00022729"/>
    </source>
</evidence>
<evidence type="ECO:0000256" key="3">
    <source>
        <dbReference type="ARBA" id="ARBA00022487"/>
    </source>
</evidence>
<dbReference type="GO" id="GO:0050525">
    <property type="term" value="F:cutinase activity"/>
    <property type="evidence" value="ECO:0007669"/>
    <property type="project" value="UniProtKB-EC"/>
</dbReference>
<evidence type="ECO:0000256" key="9">
    <source>
        <dbReference type="PIRSR" id="PIRSR611150-2"/>
    </source>
</evidence>
<keyword evidence="6 9" id="KW-1015">Disulfide bond</keyword>
<evidence type="ECO:0000256" key="5">
    <source>
        <dbReference type="ARBA" id="ARBA00022801"/>
    </source>
</evidence>
<feature type="signal peptide" evidence="10">
    <location>
        <begin position="1"/>
        <end position="17"/>
    </location>
</feature>
<feature type="active site" description="Proton donor/acceptor" evidence="8">
    <location>
        <position position="246"/>
    </location>
</feature>
<dbReference type="SUPFAM" id="SSF53474">
    <property type="entry name" value="alpha/beta-Hydrolases"/>
    <property type="match status" value="1"/>
</dbReference>
<organism evidence="11 12">
    <name type="scientific">Arthroderma otae (strain ATCC MYA-4605 / CBS 113480)</name>
    <name type="common">Microsporum canis</name>
    <dbReference type="NCBI Taxonomy" id="554155"/>
    <lineage>
        <taxon>Eukaryota</taxon>
        <taxon>Fungi</taxon>
        <taxon>Dikarya</taxon>
        <taxon>Ascomycota</taxon>
        <taxon>Pezizomycotina</taxon>
        <taxon>Eurotiomycetes</taxon>
        <taxon>Eurotiomycetidae</taxon>
        <taxon>Onygenales</taxon>
        <taxon>Arthrodermataceae</taxon>
        <taxon>Microsporum</taxon>
    </lineage>
</organism>
<dbReference type="Gene3D" id="3.40.50.1820">
    <property type="entry name" value="alpha/beta hydrolase"/>
    <property type="match status" value="1"/>
</dbReference>
<evidence type="ECO:0000313" key="12">
    <source>
        <dbReference type="Proteomes" id="UP000002035"/>
    </source>
</evidence>
<keyword evidence="3" id="KW-0719">Serine esterase</keyword>
<dbReference type="OMA" id="FNTMAHI"/>
<dbReference type="PANTHER" id="PTHR48250:SF1">
    <property type="entry name" value="CUTINASE"/>
    <property type="match status" value="1"/>
</dbReference>
<dbReference type="eggNOG" id="ENOG502S3AW">
    <property type="taxonomic scope" value="Eukaryota"/>
</dbReference>
<gene>
    <name evidence="11" type="ORF">MCYG_05629</name>
</gene>
<dbReference type="VEuPathDB" id="FungiDB:MCYG_05629"/>
<feature type="chain" id="PRO_5002950340" description="cutinase" evidence="10">
    <location>
        <begin position="18"/>
        <end position="267"/>
    </location>
</feature>
<dbReference type="InterPro" id="IPR029058">
    <property type="entry name" value="AB_hydrolase_fold"/>
</dbReference>
<name>C5FSF7_ARTOC</name>
<dbReference type="Proteomes" id="UP000002035">
    <property type="component" value="Unassembled WGS sequence"/>
</dbReference>
<dbReference type="STRING" id="554155.C5FSF7"/>